<dbReference type="SMART" id="SM00889">
    <property type="entry name" value="EFG_IV"/>
    <property type="match status" value="1"/>
</dbReference>
<dbReference type="Proteomes" id="UP000070449">
    <property type="component" value="Unassembled WGS sequence"/>
</dbReference>
<dbReference type="FunFam" id="3.30.70.240:FF:000001">
    <property type="entry name" value="Elongation factor G"/>
    <property type="match status" value="1"/>
</dbReference>
<dbReference type="Pfam" id="PF03764">
    <property type="entry name" value="EFG_IV"/>
    <property type="match status" value="1"/>
</dbReference>
<keyword evidence="5 6" id="KW-0342">GTP-binding</keyword>
<evidence type="ECO:0000313" key="10">
    <source>
        <dbReference type="Proteomes" id="UP000070449"/>
    </source>
</evidence>
<reference evidence="9 10" key="1">
    <citation type="submission" date="2015-02" db="EMBL/GenBank/DDBJ databases">
        <title>Improved understanding of the partial-nitritation anammox process through 23 genomes representing the majority of the microbial community.</title>
        <authorList>
            <person name="Speth D.R."/>
            <person name="In T Zandt M."/>
            <person name="Guerrero Cruz S."/>
            <person name="Jetten M.S."/>
            <person name="Dutilh B.E."/>
        </authorList>
    </citation>
    <scope>NUCLEOTIDE SEQUENCE [LARGE SCALE GENOMIC DNA]</scope>
    <source>
        <strain evidence="9">OLB21</strain>
    </source>
</reference>
<dbReference type="InterPro" id="IPR000640">
    <property type="entry name" value="EFG_V-like"/>
</dbReference>
<dbReference type="InterPro" id="IPR027417">
    <property type="entry name" value="P-loop_NTPase"/>
</dbReference>
<name>A0A136KKW1_9BACT</name>
<sequence>MANKVDYNSVKDLQHYRNIGIIAHVDAGKTTTTERILYYTGKKHTIGEVHDGASEMDFMDQEKERGITIQSAATTCFWSLNDVLYRINIIDTPGHVDFTAEVERSLRVLDGAVVIFDGKMGVEPQSSKVWGQADKYNVPRMCFVNKLNLVGGSFDMSLKSIQEELSDDAVAITYPIGIEHELRGYVDLITMKAYEYAEGSDKQEFKEIEIPADIKDRVHELHEKLVEKLAEADDVLMEKYLEDGVLEVEEMYTALRILTLARKVFPVTGGDSRMADTKVLLNNIVRYLPSPYQKVYAYENAETGEMEEYTGQIVGINPDNDEKVVWDVSDTSEFCGLVFKIAVDPHVGQIAFARVYSGKLDAGSFVYNSSRRKKERIGRLLMMHANDREDITSVRAGDIVAIVGLKESYTGNTICSDSKPILVESIDFPDPVVSLAIEPKTKSDQEKMGEALRKLMQEDPTFKAESDKETGQTIIMGMGELHLDIKVDIMRRTYGIDVITGAPQVAYRETIEVETEHHELLKKQTGGSGQFADITIVVMPQERGKGYEFINEIKGGAIPMEFIPSVDKGIQESLHSGVLGGYPVVDVAVRLTDGSYHEVDSNTDTFRIAGSRGFKEACRKAKPILLEPIMKVVVTTPDDYAGDVTGALSSKRGVIKGMNPKGKVQEITAYVPLANMFGWINDLRSMSKGKANSVMEFGHYEKVPENITNEVLGVKTK</sequence>
<evidence type="ECO:0000256" key="1">
    <source>
        <dbReference type="ARBA" id="ARBA00005870"/>
    </source>
</evidence>
<dbReference type="GO" id="GO:0003746">
    <property type="term" value="F:translation elongation factor activity"/>
    <property type="evidence" value="ECO:0007669"/>
    <property type="project" value="UniProtKB-UniRule"/>
</dbReference>
<dbReference type="PANTHER" id="PTHR43261:SF1">
    <property type="entry name" value="RIBOSOME-RELEASING FACTOR 2, MITOCHONDRIAL"/>
    <property type="match status" value="1"/>
</dbReference>
<proteinExistence type="inferred from homology"/>
<dbReference type="CDD" id="cd03713">
    <property type="entry name" value="EFG_mtEFG_C"/>
    <property type="match status" value="1"/>
</dbReference>
<keyword evidence="3 6" id="KW-0251">Elongation factor</keyword>
<dbReference type="CDD" id="cd01434">
    <property type="entry name" value="EFG_mtEFG1_IV"/>
    <property type="match status" value="1"/>
</dbReference>
<dbReference type="InterPro" id="IPR031157">
    <property type="entry name" value="G_TR_CS"/>
</dbReference>
<dbReference type="Gene3D" id="3.40.50.300">
    <property type="entry name" value="P-loop containing nucleotide triphosphate hydrolases"/>
    <property type="match status" value="1"/>
</dbReference>
<evidence type="ECO:0000256" key="2">
    <source>
        <dbReference type="ARBA" id="ARBA00022741"/>
    </source>
</evidence>
<dbReference type="CDD" id="cd01886">
    <property type="entry name" value="EF-G"/>
    <property type="match status" value="1"/>
</dbReference>
<dbReference type="EMBL" id="JYPD01000010">
    <property type="protein sequence ID" value="KXK10049.1"/>
    <property type="molecule type" value="Genomic_DNA"/>
</dbReference>
<evidence type="ECO:0000256" key="4">
    <source>
        <dbReference type="ARBA" id="ARBA00022917"/>
    </source>
</evidence>
<dbReference type="SMART" id="SM00838">
    <property type="entry name" value="EFG_C"/>
    <property type="match status" value="1"/>
</dbReference>
<evidence type="ECO:0000256" key="7">
    <source>
        <dbReference type="NCBIfam" id="TIGR00484"/>
    </source>
</evidence>
<dbReference type="FunFam" id="2.40.30.10:FF:000006">
    <property type="entry name" value="Elongation factor G"/>
    <property type="match status" value="1"/>
</dbReference>
<dbReference type="FunFam" id="3.30.70.870:FF:000001">
    <property type="entry name" value="Elongation factor G"/>
    <property type="match status" value="1"/>
</dbReference>
<dbReference type="Gene3D" id="3.30.70.870">
    <property type="entry name" value="Elongation Factor G (Translational Gtpase), domain 3"/>
    <property type="match status" value="1"/>
</dbReference>
<dbReference type="GO" id="GO:0005525">
    <property type="term" value="F:GTP binding"/>
    <property type="evidence" value="ECO:0007669"/>
    <property type="project" value="UniProtKB-UniRule"/>
</dbReference>
<dbReference type="InterPro" id="IPR053905">
    <property type="entry name" value="EF-G-like_DII"/>
</dbReference>
<protein>
    <recommendedName>
        <fullName evidence="6 7">Elongation factor G</fullName>
        <shortName evidence="6">EF-G</shortName>
    </recommendedName>
</protein>
<dbReference type="SUPFAM" id="SSF50447">
    <property type="entry name" value="Translation proteins"/>
    <property type="match status" value="1"/>
</dbReference>
<dbReference type="STRING" id="1617427.UZ20_WS6002000131"/>
<dbReference type="NCBIfam" id="NF009381">
    <property type="entry name" value="PRK12740.1-5"/>
    <property type="match status" value="1"/>
</dbReference>
<dbReference type="SUPFAM" id="SSF52540">
    <property type="entry name" value="P-loop containing nucleoside triphosphate hydrolases"/>
    <property type="match status" value="1"/>
</dbReference>
<feature type="domain" description="Tr-type G" evidence="8">
    <location>
        <begin position="14"/>
        <end position="267"/>
    </location>
</feature>
<evidence type="ECO:0000256" key="5">
    <source>
        <dbReference type="ARBA" id="ARBA00023134"/>
    </source>
</evidence>
<comment type="subcellular location">
    <subcellularLocation>
        <location evidence="6">Cytoplasm</location>
    </subcellularLocation>
</comment>
<dbReference type="Gene3D" id="3.30.230.10">
    <property type="match status" value="1"/>
</dbReference>
<dbReference type="NCBIfam" id="TIGR00484">
    <property type="entry name" value="EF-G"/>
    <property type="match status" value="1"/>
</dbReference>
<dbReference type="SUPFAM" id="SSF54211">
    <property type="entry name" value="Ribosomal protein S5 domain 2-like"/>
    <property type="match status" value="1"/>
</dbReference>
<dbReference type="GO" id="GO:0005737">
    <property type="term" value="C:cytoplasm"/>
    <property type="evidence" value="ECO:0007669"/>
    <property type="project" value="UniProtKB-SubCell"/>
</dbReference>
<organism evidence="9 10">
    <name type="scientific">candidate division WS6 bacterium OLB21</name>
    <dbReference type="NCBI Taxonomy" id="1617427"/>
    <lineage>
        <taxon>Bacteria</taxon>
        <taxon>Candidatus Dojkabacteria</taxon>
    </lineage>
</organism>
<dbReference type="InterPro" id="IPR005517">
    <property type="entry name" value="Transl_elong_EFG/EF2_IV"/>
</dbReference>
<dbReference type="Pfam" id="PF22042">
    <property type="entry name" value="EF-G_D2"/>
    <property type="match status" value="1"/>
</dbReference>
<dbReference type="PANTHER" id="PTHR43261">
    <property type="entry name" value="TRANSLATION ELONGATION FACTOR G-RELATED"/>
    <property type="match status" value="1"/>
</dbReference>
<dbReference type="InterPro" id="IPR014721">
    <property type="entry name" value="Ribsml_uS5_D2-typ_fold_subgr"/>
</dbReference>
<comment type="function">
    <text evidence="6">Catalyzes the GTP-dependent ribosomal translocation step during translation elongation. During this step, the ribosome changes from the pre-translocational (PRE) to the post-translocational (POST) state as the newly formed A-site-bound peptidyl-tRNA and P-site-bound deacylated tRNA move to the P and E sites, respectively. Catalyzes the coordinated movement of the two tRNA molecules, the mRNA and conformational changes in the ribosome.</text>
</comment>
<dbReference type="CDD" id="cd04088">
    <property type="entry name" value="EFG_mtEFG_II"/>
    <property type="match status" value="1"/>
</dbReference>
<evidence type="ECO:0000313" key="9">
    <source>
        <dbReference type="EMBL" id="KXK10049.1"/>
    </source>
</evidence>
<dbReference type="Gene3D" id="3.30.70.240">
    <property type="match status" value="1"/>
</dbReference>
<dbReference type="InterPro" id="IPR035647">
    <property type="entry name" value="EFG_III/V"/>
</dbReference>
<dbReference type="HAMAP" id="MF_00054_B">
    <property type="entry name" value="EF_G_EF_2_B"/>
    <property type="match status" value="1"/>
</dbReference>
<dbReference type="InterPro" id="IPR000795">
    <property type="entry name" value="T_Tr_GTP-bd_dom"/>
</dbReference>
<dbReference type="FunFam" id="3.40.50.300:FF:000029">
    <property type="entry name" value="Elongation factor G"/>
    <property type="match status" value="1"/>
</dbReference>
<accession>A0A136KKW1</accession>
<dbReference type="FunFam" id="3.30.230.10:FF:000003">
    <property type="entry name" value="Elongation factor G"/>
    <property type="match status" value="1"/>
</dbReference>
<comment type="similarity">
    <text evidence="1 6">Belongs to the TRAFAC class translation factor GTPase superfamily. Classic translation factor GTPase family. EF-G/EF-2 subfamily.</text>
</comment>
<dbReference type="PROSITE" id="PS00301">
    <property type="entry name" value="G_TR_1"/>
    <property type="match status" value="1"/>
</dbReference>
<comment type="caution">
    <text evidence="9">The sequence shown here is derived from an EMBL/GenBank/DDBJ whole genome shotgun (WGS) entry which is preliminary data.</text>
</comment>
<dbReference type="InterPro" id="IPR041095">
    <property type="entry name" value="EFG_II"/>
</dbReference>
<dbReference type="InterPro" id="IPR047872">
    <property type="entry name" value="EFG_IV"/>
</dbReference>
<dbReference type="PROSITE" id="PS51722">
    <property type="entry name" value="G_TR_2"/>
    <property type="match status" value="1"/>
</dbReference>
<keyword evidence="6" id="KW-0963">Cytoplasm</keyword>
<dbReference type="CDD" id="cd16262">
    <property type="entry name" value="EFG_III"/>
    <property type="match status" value="1"/>
</dbReference>
<dbReference type="PATRIC" id="fig|1617427.3.peg.138"/>
<dbReference type="GO" id="GO:0003924">
    <property type="term" value="F:GTPase activity"/>
    <property type="evidence" value="ECO:0007669"/>
    <property type="project" value="InterPro"/>
</dbReference>
<feature type="binding site" evidence="6">
    <location>
        <begin position="91"/>
        <end position="95"/>
    </location>
    <ligand>
        <name>GTP</name>
        <dbReference type="ChEBI" id="CHEBI:37565"/>
    </ligand>
</feature>
<dbReference type="GO" id="GO:0032790">
    <property type="term" value="P:ribosome disassembly"/>
    <property type="evidence" value="ECO:0007669"/>
    <property type="project" value="TreeGrafter"/>
</dbReference>
<dbReference type="AlphaFoldDB" id="A0A136KKW1"/>
<dbReference type="InterPro" id="IPR009000">
    <property type="entry name" value="Transl_B-barrel_sf"/>
</dbReference>
<dbReference type="Gene3D" id="2.40.30.10">
    <property type="entry name" value="Translation factors"/>
    <property type="match status" value="1"/>
</dbReference>
<dbReference type="Pfam" id="PF00679">
    <property type="entry name" value="EFG_C"/>
    <property type="match status" value="1"/>
</dbReference>
<dbReference type="Pfam" id="PF14492">
    <property type="entry name" value="EFG_III"/>
    <property type="match status" value="1"/>
</dbReference>
<dbReference type="InterPro" id="IPR005225">
    <property type="entry name" value="Small_GTP-bd"/>
</dbReference>
<dbReference type="SUPFAM" id="SSF54980">
    <property type="entry name" value="EF-G C-terminal domain-like"/>
    <property type="match status" value="2"/>
</dbReference>
<dbReference type="InterPro" id="IPR020568">
    <property type="entry name" value="Ribosomal_Su5_D2-typ_SF"/>
</dbReference>
<gene>
    <name evidence="6 9" type="primary">fusA</name>
    <name evidence="9" type="ORF">UZ20_WS6002000131</name>
</gene>
<keyword evidence="4 6" id="KW-0648">Protein biosynthesis</keyword>
<dbReference type="InterPro" id="IPR009022">
    <property type="entry name" value="EFG_III"/>
</dbReference>
<evidence type="ECO:0000256" key="6">
    <source>
        <dbReference type="HAMAP-Rule" id="MF_00054"/>
    </source>
</evidence>
<feature type="binding site" evidence="6">
    <location>
        <begin position="23"/>
        <end position="30"/>
    </location>
    <ligand>
        <name>GTP</name>
        <dbReference type="ChEBI" id="CHEBI:37565"/>
    </ligand>
</feature>
<dbReference type="InterPro" id="IPR035649">
    <property type="entry name" value="EFG_V"/>
</dbReference>
<evidence type="ECO:0000259" key="8">
    <source>
        <dbReference type="PROSITE" id="PS51722"/>
    </source>
</evidence>
<comment type="caution">
    <text evidence="6">Lacks conserved residue(s) required for the propagation of feature annotation.</text>
</comment>
<keyword evidence="2 6" id="KW-0547">Nucleotide-binding</keyword>
<evidence type="ECO:0000256" key="3">
    <source>
        <dbReference type="ARBA" id="ARBA00022768"/>
    </source>
</evidence>
<dbReference type="PRINTS" id="PR00315">
    <property type="entry name" value="ELONGATNFCT"/>
</dbReference>
<dbReference type="NCBIfam" id="TIGR00231">
    <property type="entry name" value="small_GTP"/>
    <property type="match status" value="1"/>
</dbReference>
<dbReference type="InterPro" id="IPR004540">
    <property type="entry name" value="Transl_elong_EFG/EF2"/>
</dbReference>
<dbReference type="Pfam" id="PF00009">
    <property type="entry name" value="GTP_EFTU"/>
    <property type="match status" value="1"/>
</dbReference>